<keyword evidence="4 6" id="KW-0472">Membrane</keyword>
<keyword evidence="2 6" id="KW-0812">Transmembrane</keyword>
<comment type="subcellular location">
    <subcellularLocation>
        <location evidence="1">Membrane</location>
        <topology evidence="1">Multi-pass membrane protein</topology>
    </subcellularLocation>
</comment>
<gene>
    <name evidence="7" type="ORF">SCAR479_10860</name>
</gene>
<feature type="region of interest" description="Disordered" evidence="5">
    <location>
        <begin position="1"/>
        <end position="21"/>
    </location>
</feature>
<evidence type="ECO:0000313" key="8">
    <source>
        <dbReference type="Proteomes" id="UP001465668"/>
    </source>
</evidence>
<dbReference type="EMBL" id="JARVKM010000061">
    <property type="protein sequence ID" value="KAK9772487.1"/>
    <property type="molecule type" value="Genomic_DNA"/>
</dbReference>
<organism evidence="7 8">
    <name type="scientific">Seiridium cardinale</name>
    <dbReference type="NCBI Taxonomy" id="138064"/>
    <lineage>
        <taxon>Eukaryota</taxon>
        <taxon>Fungi</taxon>
        <taxon>Dikarya</taxon>
        <taxon>Ascomycota</taxon>
        <taxon>Pezizomycotina</taxon>
        <taxon>Sordariomycetes</taxon>
        <taxon>Xylariomycetidae</taxon>
        <taxon>Amphisphaeriales</taxon>
        <taxon>Sporocadaceae</taxon>
        <taxon>Seiridium</taxon>
    </lineage>
</organism>
<feature type="transmembrane region" description="Helical" evidence="6">
    <location>
        <begin position="439"/>
        <end position="459"/>
    </location>
</feature>
<name>A0ABR2XFG2_9PEZI</name>
<evidence type="ECO:0000256" key="6">
    <source>
        <dbReference type="SAM" id="Phobius"/>
    </source>
</evidence>
<dbReference type="InterPro" id="IPR045863">
    <property type="entry name" value="CorA_TM1_TM2"/>
</dbReference>
<accession>A0ABR2XFG2</accession>
<keyword evidence="8" id="KW-1185">Reference proteome</keyword>
<evidence type="ECO:0000256" key="4">
    <source>
        <dbReference type="ARBA" id="ARBA00023136"/>
    </source>
</evidence>
<proteinExistence type="predicted"/>
<dbReference type="Proteomes" id="UP001465668">
    <property type="component" value="Unassembled WGS sequence"/>
</dbReference>
<evidence type="ECO:0000256" key="1">
    <source>
        <dbReference type="ARBA" id="ARBA00004141"/>
    </source>
</evidence>
<comment type="caution">
    <text evidence="7">The sequence shown here is derived from an EMBL/GenBank/DDBJ whole genome shotgun (WGS) entry which is preliminary data.</text>
</comment>
<keyword evidence="3 6" id="KW-1133">Transmembrane helix</keyword>
<protein>
    <submittedName>
        <fullName evidence="7">Uncharacterized protein</fullName>
    </submittedName>
</protein>
<reference evidence="7 8" key="1">
    <citation type="submission" date="2024-02" db="EMBL/GenBank/DDBJ databases">
        <title>First draft genome assembly of two strains of Seiridium cardinale.</title>
        <authorList>
            <person name="Emiliani G."/>
            <person name="Scali E."/>
        </authorList>
    </citation>
    <scope>NUCLEOTIDE SEQUENCE [LARGE SCALE GENOMIC DNA]</scope>
    <source>
        <strain evidence="7 8">BM-138-000479</strain>
    </source>
</reference>
<feature type="transmembrane region" description="Helical" evidence="6">
    <location>
        <begin position="399"/>
        <end position="419"/>
    </location>
</feature>
<evidence type="ECO:0000256" key="3">
    <source>
        <dbReference type="ARBA" id="ARBA00022989"/>
    </source>
</evidence>
<evidence type="ECO:0000313" key="7">
    <source>
        <dbReference type="EMBL" id="KAK9772487.1"/>
    </source>
</evidence>
<dbReference type="Gene3D" id="1.20.58.340">
    <property type="entry name" value="Magnesium transport protein CorA, transmembrane region"/>
    <property type="match status" value="1"/>
</dbReference>
<evidence type="ECO:0000256" key="5">
    <source>
        <dbReference type="SAM" id="MobiDB-lite"/>
    </source>
</evidence>
<feature type="region of interest" description="Disordered" evidence="5">
    <location>
        <begin position="474"/>
        <end position="495"/>
    </location>
</feature>
<evidence type="ECO:0000256" key="2">
    <source>
        <dbReference type="ARBA" id="ARBA00022692"/>
    </source>
</evidence>
<dbReference type="SUPFAM" id="SSF144083">
    <property type="entry name" value="Magnesium transport protein CorA, transmembrane region"/>
    <property type="match status" value="1"/>
</dbReference>
<sequence length="552" mass="63038">MIKRSSTEKSPTWKPHRAFPHRPTSLSDLLYNDTSEGAFANEAAGGTNQFSAESCADVLEIFDGRGAVLRQNLDDEDIRAWLKSEQEPARMRILFLDAINEKPDFLPVTESLLRDIFDVFDVSPRFSDNLSRQHMPGRCTHRLRDGTIRHEMWYTAVLRSEGNHIRSQSANHTMELTRQYAYWQRFCIWSDCRLPKGSDEENTNVMTYMVWRCPQDVKQSFFSTFSGEAGSKLLDHPMGVHAFMTEKIVLHTHDFLAYFSNPLYQWEGKASELRTPDDYTARSRAFLALSRQIHQISTDYDILTSSIEHLKAQVAWFGKQSEARVADHIEDAQSAMEDIFENLEKEVKLIGVYTRLYLERSKIGVDECYAMINQRDSELNIQIAQASNQDNRSLRIIQILSMIFLPGSLVSSVFGMGFFSTSPSDEGGEAVFAASSRWWLYFAVSVPLTIIVMVIMLYYQWRDGNQAEDDWTRRRSVADPEAQKMKKSPSRESRKIETVPMGTRQLQGCVKSVITGAEVLRVFCIMQQTAKGIAVTAFYAVKRGSGGDYDDI</sequence>